<dbReference type="Proteomes" id="UP001209878">
    <property type="component" value="Unassembled WGS sequence"/>
</dbReference>
<evidence type="ECO:0000256" key="2">
    <source>
        <dbReference type="SAM" id="Phobius"/>
    </source>
</evidence>
<feature type="compositionally biased region" description="Acidic residues" evidence="1">
    <location>
        <begin position="1"/>
        <end position="10"/>
    </location>
</feature>
<feature type="region of interest" description="Disordered" evidence="1">
    <location>
        <begin position="1"/>
        <end position="47"/>
    </location>
</feature>
<feature type="transmembrane region" description="Helical" evidence="2">
    <location>
        <begin position="84"/>
        <end position="100"/>
    </location>
</feature>
<keyword evidence="2" id="KW-0812">Transmembrane</keyword>
<name>A0AAD9KWJ1_RIDPI</name>
<comment type="caution">
    <text evidence="3">The sequence shown here is derived from an EMBL/GenBank/DDBJ whole genome shotgun (WGS) entry which is preliminary data.</text>
</comment>
<dbReference type="EMBL" id="JAODUO010000525">
    <property type="protein sequence ID" value="KAK2178872.1"/>
    <property type="molecule type" value="Genomic_DNA"/>
</dbReference>
<organism evidence="3 4">
    <name type="scientific">Ridgeia piscesae</name>
    <name type="common">Tubeworm</name>
    <dbReference type="NCBI Taxonomy" id="27915"/>
    <lineage>
        <taxon>Eukaryota</taxon>
        <taxon>Metazoa</taxon>
        <taxon>Spiralia</taxon>
        <taxon>Lophotrochozoa</taxon>
        <taxon>Annelida</taxon>
        <taxon>Polychaeta</taxon>
        <taxon>Sedentaria</taxon>
        <taxon>Canalipalpata</taxon>
        <taxon>Sabellida</taxon>
        <taxon>Siboglinidae</taxon>
        <taxon>Ridgeia</taxon>
    </lineage>
</organism>
<accession>A0AAD9KWJ1</accession>
<feature type="transmembrane region" description="Helical" evidence="2">
    <location>
        <begin position="58"/>
        <end position="77"/>
    </location>
</feature>
<evidence type="ECO:0000313" key="4">
    <source>
        <dbReference type="Proteomes" id="UP001209878"/>
    </source>
</evidence>
<sequence length="101" mass="10721">MSEVEAELAPDIESSPAKEVLPEKVPDVGSDVTEMSPPSTMDTSTSGAVTSHCVDHQMSILCFVLLVVVAMFASLFIETSLVRMIAGIAPSSVILFYFLGV</sequence>
<dbReference type="AlphaFoldDB" id="A0AAD9KWJ1"/>
<keyword evidence="4" id="KW-1185">Reference proteome</keyword>
<proteinExistence type="predicted"/>
<evidence type="ECO:0000256" key="1">
    <source>
        <dbReference type="SAM" id="MobiDB-lite"/>
    </source>
</evidence>
<evidence type="ECO:0000313" key="3">
    <source>
        <dbReference type="EMBL" id="KAK2178872.1"/>
    </source>
</evidence>
<keyword evidence="2" id="KW-0472">Membrane</keyword>
<gene>
    <name evidence="3" type="ORF">NP493_525g00000</name>
</gene>
<feature type="compositionally biased region" description="Low complexity" evidence="1">
    <location>
        <begin position="33"/>
        <end position="46"/>
    </location>
</feature>
<keyword evidence="2" id="KW-1133">Transmembrane helix</keyword>
<reference evidence="3" key="1">
    <citation type="journal article" date="2023" name="Mol. Biol. Evol.">
        <title>Third-Generation Sequencing Reveals the Adaptive Role of the Epigenome in Three Deep-Sea Polychaetes.</title>
        <authorList>
            <person name="Perez M."/>
            <person name="Aroh O."/>
            <person name="Sun Y."/>
            <person name="Lan Y."/>
            <person name="Juniper S.K."/>
            <person name="Young C.R."/>
            <person name="Angers B."/>
            <person name="Qian P.Y."/>
        </authorList>
    </citation>
    <scope>NUCLEOTIDE SEQUENCE</scope>
    <source>
        <strain evidence="3">R07B-5</strain>
    </source>
</reference>
<protein>
    <submittedName>
        <fullName evidence="3">Uncharacterized protein</fullName>
    </submittedName>
</protein>